<name>A0A4U3LMC9_9ACTN</name>
<dbReference type="SUPFAM" id="SSF100950">
    <property type="entry name" value="NagB/RpiA/CoA transferase-like"/>
    <property type="match status" value="1"/>
</dbReference>
<proteinExistence type="predicted"/>
<organism evidence="1 2">
    <name type="scientific">Kribbella jiaozuonensis</name>
    <dbReference type="NCBI Taxonomy" id="2575441"/>
    <lineage>
        <taxon>Bacteria</taxon>
        <taxon>Bacillati</taxon>
        <taxon>Actinomycetota</taxon>
        <taxon>Actinomycetes</taxon>
        <taxon>Propionibacteriales</taxon>
        <taxon>Kribbellaceae</taxon>
        <taxon>Kribbella</taxon>
    </lineage>
</organism>
<reference evidence="1 2" key="1">
    <citation type="submission" date="2019-04" db="EMBL/GenBank/DDBJ databases">
        <title>Kribbella sp. NEAU-THZ 27 nov., a novel actinomycete isolated from soil.</title>
        <authorList>
            <person name="Duan L."/>
        </authorList>
    </citation>
    <scope>NUCLEOTIDE SEQUENCE [LARGE SCALE GENOMIC DNA]</scope>
    <source>
        <strain evidence="2">NEAU-THZ27</strain>
    </source>
</reference>
<comment type="caution">
    <text evidence="1">The sequence shown here is derived from an EMBL/GenBank/DDBJ whole genome shotgun (WGS) entry which is preliminary data.</text>
</comment>
<accession>A0A4U3LMC9</accession>
<gene>
    <name evidence="1" type="ORF">FDA38_31785</name>
</gene>
<dbReference type="Proteomes" id="UP000305836">
    <property type="component" value="Unassembled WGS sequence"/>
</dbReference>
<dbReference type="Gene3D" id="3.40.50.1360">
    <property type="match status" value="1"/>
</dbReference>
<dbReference type="GO" id="GO:0006046">
    <property type="term" value="P:N-acetylglucosamine catabolic process"/>
    <property type="evidence" value="ECO:0007669"/>
    <property type="project" value="TreeGrafter"/>
</dbReference>
<dbReference type="InterPro" id="IPR004547">
    <property type="entry name" value="Glucosamine6P_isomerase"/>
</dbReference>
<dbReference type="AlphaFoldDB" id="A0A4U3LMC9"/>
<dbReference type="GO" id="GO:0004342">
    <property type="term" value="F:glucosamine-6-phosphate deaminase activity"/>
    <property type="evidence" value="ECO:0007669"/>
    <property type="project" value="InterPro"/>
</dbReference>
<dbReference type="OrthoDB" id="9791139at2"/>
<protein>
    <submittedName>
        <fullName evidence="1">Uncharacterized protein</fullName>
    </submittedName>
</protein>
<dbReference type="EMBL" id="SZPZ01000004">
    <property type="protein sequence ID" value="TKK76911.1"/>
    <property type="molecule type" value="Genomic_DNA"/>
</dbReference>
<evidence type="ECO:0000313" key="2">
    <source>
        <dbReference type="Proteomes" id="UP000305836"/>
    </source>
</evidence>
<dbReference type="PANTHER" id="PTHR11280:SF5">
    <property type="entry name" value="GLUCOSAMINE-6-PHOSPHATE ISOMERASE"/>
    <property type="match status" value="1"/>
</dbReference>
<sequence>MNSSAASWPARSRSDVTTPITVVPDAARLGEAVAQRILEQLTTGSAIVGFPAGRSATPVAAALKESGASLDGLQIVMMDEYVTRQGSRWELLDPHAPHSCIGWAERNLLGPLGLGPTSLLTPDPNEPEAFKQEILDRGGIDLFLLASGQGDGHVALNGPGTPRHAPTRVVELPESTRRDNVSTFPNLQSPAEVPSYGVTIGTAELVELSHSAVMLLWGENKAYAFDRITQADQYDPLWPATIVHDCRNAFIYADEEAAQKSEREGVS</sequence>
<dbReference type="GO" id="GO:0019262">
    <property type="term" value="P:N-acetylneuraminate catabolic process"/>
    <property type="evidence" value="ECO:0007669"/>
    <property type="project" value="TreeGrafter"/>
</dbReference>
<evidence type="ECO:0000313" key="1">
    <source>
        <dbReference type="EMBL" id="TKK76911.1"/>
    </source>
</evidence>
<dbReference type="GO" id="GO:0006043">
    <property type="term" value="P:glucosamine catabolic process"/>
    <property type="evidence" value="ECO:0007669"/>
    <property type="project" value="TreeGrafter"/>
</dbReference>
<dbReference type="InterPro" id="IPR037171">
    <property type="entry name" value="NagB/RpiA_transferase-like"/>
</dbReference>
<dbReference type="GO" id="GO:0042802">
    <property type="term" value="F:identical protein binding"/>
    <property type="evidence" value="ECO:0007669"/>
    <property type="project" value="TreeGrafter"/>
</dbReference>
<dbReference type="PANTHER" id="PTHR11280">
    <property type="entry name" value="GLUCOSAMINE-6-PHOSPHATE ISOMERASE"/>
    <property type="match status" value="1"/>
</dbReference>
<dbReference type="GO" id="GO:0005737">
    <property type="term" value="C:cytoplasm"/>
    <property type="evidence" value="ECO:0007669"/>
    <property type="project" value="TreeGrafter"/>
</dbReference>
<keyword evidence="2" id="KW-1185">Reference proteome</keyword>